<feature type="transmembrane region" description="Helical" evidence="1">
    <location>
        <begin position="46"/>
        <end position="67"/>
    </location>
</feature>
<reference evidence="2" key="1">
    <citation type="journal article" date="2010" name="Proc. Natl. Acad. Sci. U.S.A.">
        <title>Microbisporicin gene cluster reveals unusual features of lantibiotic biosynthesis in actinomycetes.</title>
        <authorList>
            <person name="Foulston L.C."/>
            <person name="Bibb M.J."/>
        </authorList>
    </citation>
    <scope>NUCLEOTIDE SEQUENCE</scope>
    <source>
        <strain evidence="2">NRRL 30420</strain>
    </source>
</reference>
<dbReference type="EMBL" id="HM536998">
    <property type="protein sequence ID" value="ADK32546.1"/>
    <property type="molecule type" value="Genomic_DNA"/>
</dbReference>
<feature type="transmembrane region" description="Helical" evidence="1">
    <location>
        <begin position="93"/>
        <end position="111"/>
    </location>
</feature>
<organism evidence="2">
    <name type="scientific">Microbispora corallina</name>
    <dbReference type="NCBI Taxonomy" id="83302"/>
    <lineage>
        <taxon>Bacteria</taxon>
        <taxon>Bacillati</taxon>
        <taxon>Actinomycetota</taxon>
        <taxon>Actinomycetes</taxon>
        <taxon>Streptosporangiales</taxon>
        <taxon>Streptosporangiaceae</taxon>
        <taxon>Microbispora</taxon>
    </lineage>
</organism>
<keyword evidence="1" id="KW-1133">Transmembrane helix</keyword>
<keyword evidence="1" id="KW-0812">Transmembrane</keyword>
<evidence type="ECO:0000313" key="2">
    <source>
        <dbReference type="EMBL" id="ADK32546.1"/>
    </source>
</evidence>
<name>E2IHA8_9ACTN</name>
<proteinExistence type="predicted"/>
<feature type="transmembrane region" description="Helical" evidence="1">
    <location>
        <begin position="131"/>
        <end position="153"/>
    </location>
</feature>
<gene>
    <name evidence="2" type="primary">mibJ</name>
</gene>
<protein>
    <submittedName>
        <fullName evidence="2">MibJ</fullName>
    </submittedName>
</protein>
<sequence>MEMVSVELWRHEVRRCGLVALVTPLAVVASTTLLSALAGGGMHDFLAVWLPAALLPLVAGVCAVGVVSREVMPELQATFPTPYPVTVRRRLRLLIVAVGAGVVVLAVSAATGAGHDPVTGQGASGPVLSSLFSAASSAAFSLLLIGMGAYAAAGRTRNRGGPASALVMTAWLAKLLVLDRIPLPPAAVAVAFAAAGVWSMVRGSTRAGGEAV</sequence>
<dbReference type="AlphaFoldDB" id="E2IHA8"/>
<keyword evidence="1" id="KW-0472">Membrane</keyword>
<evidence type="ECO:0000256" key="1">
    <source>
        <dbReference type="SAM" id="Phobius"/>
    </source>
</evidence>
<accession>E2IHA8</accession>